<dbReference type="InterPro" id="IPR002182">
    <property type="entry name" value="NB-ARC"/>
</dbReference>
<feature type="repeat" description="WD" evidence="3">
    <location>
        <begin position="1040"/>
        <end position="1081"/>
    </location>
</feature>
<dbReference type="PROSITE" id="PS00678">
    <property type="entry name" value="WD_REPEATS_1"/>
    <property type="match status" value="4"/>
</dbReference>
<evidence type="ECO:0000313" key="7">
    <source>
        <dbReference type="Proteomes" id="UP001499878"/>
    </source>
</evidence>
<dbReference type="Gene3D" id="3.40.50.300">
    <property type="entry name" value="P-loop containing nucleotide triphosphate hydrolases"/>
    <property type="match status" value="1"/>
</dbReference>
<feature type="repeat" description="WD" evidence="3">
    <location>
        <begin position="621"/>
        <end position="653"/>
    </location>
</feature>
<feature type="repeat" description="WD" evidence="3">
    <location>
        <begin position="998"/>
        <end position="1039"/>
    </location>
</feature>
<dbReference type="SMART" id="SM00320">
    <property type="entry name" value="WD40"/>
    <property type="match status" value="13"/>
</dbReference>
<feature type="repeat" description="WD" evidence="3">
    <location>
        <begin position="915"/>
        <end position="956"/>
    </location>
</feature>
<dbReference type="PANTHER" id="PTHR44019:SF8">
    <property type="entry name" value="POC1 CENTRIOLAR PROTEIN HOMOLOG"/>
    <property type="match status" value="1"/>
</dbReference>
<feature type="repeat" description="WD" evidence="3">
    <location>
        <begin position="663"/>
        <end position="704"/>
    </location>
</feature>
<evidence type="ECO:0000256" key="4">
    <source>
        <dbReference type="SAM" id="MobiDB-lite"/>
    </source>
</evidence>
<name>A0ABP9SY25_9ACTN</name>
<dbReference type="SUPFAM" id="SSF50998">
    <property type="entry name" value="Quinoprotein alcohol dehydrogenase-like"/>
    <property type="match status" value="1"/>
</dbReference>
<keyword evidence="2" id="KW-0677">Repeat</keyword>
<sequence>MSLWPWRWGSRASRAKASAEGRTAGPGEDAEPSVSSPLAAIFGTAPTADHTPLPGTAPVAGHPPAPGTAPDGRVVRAVRSVVRADTGALGAGGDMMGNAIGPGSSTTFIEQVVVGGASGPQTLCRRQLAPPPLGETAHRAGISAAVKAALLGGEYEGRARVLFLEGYGGIGKTTVALQTCRLPEVAERFPGGVVWTVVGQSRTGPDLADHMADICEHLSGRRPTTTDPLLVGALLGEILDANGPALVVVDDVWTEEQVNAFLVGGAGSARIFTARNRGLAPAVAEIVEVGQMTDDEARRTASAGLPEMDASVLDSLLRFAKGWPVLLGLINASLRAHIQAGGPPAEVAAWVAQLVASHGPEALDATMPPHMRSTVAATVSASLDLLSAEERERYFDLAVFDEDAEVPEHVVALLWSVTGGLERTGSRRMAALLSSLRLVSERWCDGGPAIAVHDVLRSYVRHQMSPADLVTRNQSLVTALRTLVPAGAAAQWWLLPQGEKFALQYLPYHLQAAGLEGELVELACDLRWIETQIRHLGSVVPAVSTLSGIRTARADALRTVLDRDVEVFVPGAAPSAVGTTLASRLGGTGELDGVVGRYLDEMPRPLLRAHWPLPYTDTAADDGHTGPIGDCAVSPRGDAIATASDDRLVILWDPATLRIRRVLRGHSQRVRACGFSPDGSRLLSAATDGTVRIWSVDDGRVLHVLGEHSARVLGCAWSPDGRWAASAAGDGTVTVWDADTGEKHREMRSPSGNEWDCAFNPDGYGLLSVGEDGVLRMWDIARGVVRWSTAVHAGRIRCCTFSPSGTLMATASSDGTVCVLRVDTGQVVNILRGHTDRVRACAFSPDGTLLASSSEDRTIRLWHTESGRQIRLLRGHTDWVGASVFTADGGTLVSCGGDATLRTWDVTGDVPPRTVRAKRRAVGCCAFSPDGLRVVAGHSDGVVQLFDVVTGRVEAEAEGHDGRVLDCAWSSDGDFVTVGGDGESVLWDAGTGTVRRRFKRHSGRVWGCAVSPDGARMASAGEDGVVRVHDLRTGDVLTELVTHEGHALGCAFSLDGARLASVGDDGRLRLWDSRSGRLESTLSTGRETSLWSCRFSPDGSLLASVGSPAAALALWSTADRTVATSVPIGGDRITGCAFSPSGRQIATCGDEGYLGVWDVATGAPLTGIRVAYPLHRCAWSGTGAGSVIAAAGNGGLYLFAYEDA</sequence>
<dbReference type="PRINTS" id="PR00364">
    <property type="entry name" value="DISEASERSIST"/>
</dbReference>
<evidence type="ECO:0000256" key="1">
    <source>
        <dbReference type="ARBA" id="ARBA00022574"/>
    </source>
</evidence>
<dbReference type="CDD" id="cd00200">
    <property type="entry name" value="WD40"/>
    <property type="match status" value="2"/>
</dbReference>
<keyword evidence="7" id="KW-1185">Reference proteome</keyword>
<gene>
    <name evidence="6" type="ORF">GCM10023323_06340</name>
</gene>
<feature type="repeat" description="WD" evidence="3">
    <location>
        <begin position="1133"/>
        <end position="1167"/>
    </location>
</feature>
<dbReference type="PROSITE" id="PS50082">
    <property type="entry name" value="WD_REPEATS_2"/>
    <property type="match status" value="12"/>
</dbReference>
<dbReference type="InterPro" id="IPR027417">
    <property type="entry name" value="P-loop_NTPase"/>
</dbReference>
<feature type="domain" description="NB-ARC" evidence="5">
    <location>
        <begin position="156"/>
        <end position="290"/>
    </location>
</feature>
<feature type="region of interest" description="Disordered" evidence="4">
    <location>
        <begin position="1"/>
        <end position="72"/>
    </location>
</feature>
<proteinExistence type="predicted"/>
<dbReference type="EMBL" id="BAABJR010000002">
    <property type="protein sequence ID" value="GAA5204242.1"/>
    <property type="molecule type" value="Genomic_DNA"/>
</dbReference>
<dbReference type="InterPro" id="IPR036388">
    <property type="entry name" value="WH-like_DNA-bd_sf"/>
</dbReference>
<dbReference type="InterPro" id="IPR050505">
    <property type="entry name" value="WDR55/POC1"/>
</dbReference>
<dbReference type="InterPro" id="IPR020472">
    <property type="entry name" value="WD40_PAC1"/>
</dbReference>
<dbReference type="PANTHER" id="PTHR44019">
    <property type="entry name" value="WD REPEAT-CONTAINING PROTEIN 55"/>
    <property type="match status" value="1"/>
</dbReference>
<feature type="repeat" description="WD" evidence="3">
    <location>
        <begin position="831"/>
        <end position="872"/>
    </location>
</feature>
<protein>
    <recommendedName>
        <fullName evidence="5">NB-ARC domain-containing protein</fullName>
    </recommendedName>
</protein>
<dbReference type="InterPro" id="IPR036322">
    <property type="entry name" value="WD40_repeat_dom_sf"/>
</dbReference>
<feature type="repeat" description="WD" evidence="3">
    <location>
        <begin position="957"/>
        <end position="997"/>
    </location>
</feature>
<dbReference type="InterPro" id="IPR001680">
    <property type="entry name" value="WD40_rpt"/>
</dbReference>
<evidence type="ECO:0000256" key="3">
    <source>
        <dbReference type="PROSITE-ProRule" id="PRU00221"/>
    </source>
</evidence>
<dbReference type="InterPro" id="IPR011047">
    <property type="entry name" value="Quinoprotein_ADH-like_sf"/>
</dbReference>
<keyword evidence="1 3" id="KW-0853">WD repeat</keyword>
<feature type="repeat" description="WD" evidence="3">
    <location>
        <begin position="705"/>
        <end position="746"/>
    </location>
</feature>
<dbReference type="Proteomes" id="UP001499878">
    <property type="component" value="Unassembled WGS sequence"/>
</dbReference>
<dbReference type="Gene3D" id="1.10.10.10">
    <property type="entry name" value="Winged helix-like DNA-binding domain superfamily/Winged helix DNA-binding domain"/>
    <property type="match status" value="1"/>
</dbReference>
<dbReference type="SUPFAM" id="SSF52540">
    <property type="entry name" value="P-loop containing nucleoside triphosphate hydrolases"/>
    <property type="match status" value="1"/>
</dbReference>
<dbReference type="InterPro" id="IPR015943">
    <property type="entry name" value="WD40/YVTN_repeat-like_dom_sf"/>
</dbReference>
<feature type="repeat" description="WD" evidence="3">
    <location>
        <begin position="758"/>
        <end position="780"/>
    </location>
</feature>
<evidence type="ECO:0000313" key="6">
    <source>
        <dbReference type="EMBL" id="GAA5204242.1"/>
    </source>
</evidence>
<dbReference type="Gene3D" id="2.130.10.10">
    <property type="entry name" value="YVTN repeat-like/Quinoprotein amine dehydrogenase"/>
    <property type="match status" value="4"/>
</dbReference>
<dbReference type="Pfam" id="PF00400">
    <property type="entry name" value="WD40"/>
    <property type="match status" value="13"/>
</dbReference>
<dbReference type="Gene3D" id="1.25.40.370">
    <property type="match status" value="1"/>
</dbReference>
<accession>A0ABP9SY25</accession>
<dbReference type="Pfam" id="PF00931">
    <property type="entry name" value="NB-ARC"/>
    <property type="match status" value="1"/>
</dbReference>
<dbReference type="InterPro" id="IPR019775">
    <property type="entry name" value="WD40_repeat_CS"/>
</dbReference>
<organism evidence="6 7">
    <name type="scientific">Streptomyces thinghirensis</name>
    <dbReference type="NCBI Taxonomy" id="551547"/>
    <lineage>
        <taxon>Bacteria</taxon>
        <taxon>Bacillati</taxon>
        <taxon>Actinomycetota</taxon>
        <taxon>Actinomycetes</taxon>
        <taxon>Kitasatosporales</taxon>
        <taxon>Streptomycetaceae</taxon>
        <taxon>Streptomyces</taxon>
    </lineage>
</organism>
<comment type="caution">
    <text evidence="6">The sequence shown here is derived from an EMBL/GenBank/DDBJ whole genome shotgun (WGS) entry which is preliminary data.</text>
</comment>
<dbReference type="PROSITE" id="PS50294">
    <property type="entry name" value="WD_REPEATS_REGION"/>
    <property type="match status" value="6"/>
</dbReference>
<evidence type="ECO:0000259" key="5">
    <source>
        <dbReference type="Pfam" id="PF00931"/>
    </source>
</evidence>
<reference evidence="7" key="1">
    <citation type="journal article" date="2019" name="Int. J. Syst. Evol. Microbiol.">
        <title>The Global Catalogue of Microorganisms (GCM) 10K type strain sequencing project: providing services to taxonomists for standard genome sequencing and annotation.</title>
        <authorList>
            <consortium name="The Broad Institute Genomics Platform"/>
            <consortium name="The Broad Institute Genome Sequencing Center for Infectious Disease"/>
            <person name="Wu L."/>
            <person name="Ma J."/>
        </authorList>
    </citation>
    <scope>NUCLEOTIDE SEQUENCE [LARGE SCALE GENOMIC DNA]</scope>
    <source>
        <strain evidence="7">JCM 18306</strain>
    </source>
</reference>
<feature type="repeat" description="WD" evidence="3">
    <location>
        <begin position="873"/>
        <end position="906"/>
    </location>
</feature>
<dbReference type="PRINTS" id="PR00320">
    <property type="entry name" value="GPROTEINBRPT"/>
</dbReference>
<dbReference type="SUPFAM" id="SSF50978">
    <property type="entry name" value="WD40 repeat-like"/>
    <property type="match status" value="1"/>
</dbReference>
<evidence type="ECO:0000256" key="2">
    <source>
        <dbReference type="ARBA" id="ARBA00022737"/>
    </source>
</evidence>
<feature type="repeat" description="WD" evidence="3">
    <location>
        <begin position="789"/>
        <end position="830"/>
    </location>
</feature>